<dbReference type="AlphaFoldDB" id="A0A9P6AKT3"/>
<accession>A0A9P6AKT3</accession>
<evidence type="ECO:0000313" key="1">
    <source>
        <dbReference type="EMBL" id="KAF9507407.1"/>
    </source>
</evidence>
<protein>
    <submittedName>
        <fullName evidence="1">Uncharacterized protein</fullName>
    </submittedName>
</protein>
<dbReference type="EMBL" id="MU129082">
    <property type="protein sequence ID" value="KAF9507407.1"/>
    <property type="molecule type" value="Genomic_DNA"/>
</dbReference>
<sequence length="86" mass="10053">MERERGYSKIPRDQLLGRNTAFLVTDVEMEGLDRQHWAAYGSAATRLYVFLLRDDFEPSGPTGWHCLPLYRSGCWPWPWVHLLTSQ</sequence>
<proteinExistence type="predicted"/>
<dbReference type="OrthoDB" id="2690153at2759"/>
<organism evidence="1 2">
    <name type="scientific">Hydnum rufescens UP504</name>
    <dbReference type="NCBI Taxonomy" id="1448309"/>
    <lineage>
        <taxon>Eukaryota</taxon>
        <taxon>Fungi</taxon>
        <taxon>Dikarya</taxon>
        <taxon>Basidiomycota</taxon>
        <taxon>Agaricomycotina</taxon>
        <taxon>Agaricomycetes</taxon>
        <taxon>Cantharellales</taxon>
        <taxon>Hydnaceae</taxon>
        <taxon>Hydnum</taxon>
    </lineage>
</organism>
<name>A0A9P6AKT3_9AGAM</name>
<comment type="caution">
    <text evidence="1">The sequence shown here is derived from an EMBL/GenBank/DDBJ whole genome shotgun (WGS) entry which is preliminary data.</text>
</comment>
<dbReference type="Proteomes" id="UP000886523">
    <property type="component" value="Unassembled WGS sequence"/>
</dbReference>
<keyword evidence="2" id="KW-1185">Reference proteome</keyword>
<evidence type="ECO:0000313" key="2">
    <source>
        <dbReference type="Proteomes" id="UP000886523"/>
    </source>
</evidence>
<gene>
    <name evidence="1" type="ORF">BS47DRAFT_313580</name>
</gene>
<reference evidence="1" key="1">
    <citation type="journal article" date="2020" name="Nat. Commun.">
        <title>Large-scale genome sequencing of mycorrhizal fungi provides insights into the early evolution of symbiotic traits.</title>
        <authorList>
            <person name="Miyauchi S."/>
            <person name="Kiss E."/>
            <person name="Kuo A."/>
            <person name="Drula E."/>
            <person name="Kohler A."/>
            <person name="Sanchez-Garcia M."/>
            <person name="Morin E."/>
            <person name="Andreopoulos B."/>
            <person name="Barry K.W."/>
            <person name="Bonito G."/>
            <person name="Buee M."/>
            <person name="Carver A."/>
            <person name="Chen C."/>
            <person name="Cichocki N."/>
            <person name="Clum A."/>
            <person name="Culley D."/>
            <person name="Crous P.W."/>
            <person name="Fauchery L."/>
            <person name="Girlanda M."/>
            <person name="Hayes R.D."/>
            <person name="Keri Z."/>
            <person name="LaButti K."/>
            <person name="Lipzen A."/>
            <person name="Lombard V."/>
            <person name="Magnuson J."/>
            <person name="Maillard F."/>
            <person name="Murat C."/>
            <person name="Nolan M."/>
            <person name="Ohm R.A."/>
            <person name="Pangilinan J."/>
            <person name="Pereira M.F."/>
            <person name="Perotto S."/>
            <person name="Peter M."/>
            <person name="Pfister S."/>
            <person name="Riley R."/>
            <person name="Sitrit Y."/>
            <person name="Stielow J.B."/>
            <person name="Szollosi G."/>
            <person name="Zifcakova L."/>
            <person name="Stursova M."/>
            <person name="Spatafora J.W."/>
            <person name="Tedersoo L."/>
            <person name="Vaario L.M."/>
            <person name="Yamada A."/>
            <person name="Yan M."/>
            <person name="Wang P."/>
            <person name="Xu J."/>
            <person name="Bruns T."/>
            <person name="Baldrian P."/>
            <person name="Vilgalys R."/>
            <person name="Dunand C."/>
            <person name="Henrissat B."/>
            <person name="Grigoriev I.V."/>
            <person name="Hibbett D."/>
            <person name="Nagy L.G."/>
            <person name="Martin F.M."/>
        </authorList>
    </citation>
    <scope>NUCLEOTIDE SEQUENCE</scope>
    <source>
        <strain evidence="1">UP504</strain>
    </source>
</reference>